<dbReference type="SMART" id="SM00471">
    <property type="entry name" value="HDc"/>
    <property type="match status" value="1"/>
</dbReference>
<keyword evidence="2" id="KW-1003">Cell membrane</keyword>
<keyword evidence="8" id="KW-1185">Reference proteome</keyword>
<comment type="subcellular location">
    <subcellularLocation>
        <location evidence="1">Cell membrane</location>
    </subcellularLocation>
</comment>
<feature type="domain" description="HD-GYP" evidence="6">
    <location>
        <begin position="384"/>
        <end position="582"/>
    </location>
</feature>
<dbReference type="Pfam" id="PF13487">
    <property type="entry name" value="HD_5"/>
    <property type="match status" value="1"/>
</dbReference>
<evidence type="ECO:0000259" key="5">
    <source>
        <dbReference type="PROSITE" id="PS50885"/>
    </source>
</evidence>
<dbReference type="InterPro" id="IPR003660">
    <property type="entry name" value="HAMP_dom"/>
</dbReference>
<dbReference type="Gene3D" id="1.10.3210.10">
    <property type="entry name" value="Hypothetical protein af1432"/>
    <property type="match status" value="1"/>
</dbReference>
<dbReference type="Gene3D" id="6.10.340.10">
    <property type="match status" value="1"/>
</dbReference>
<feature type="transmembrane region" description="Helical" evidence="4">
    <location>
        <begin position="21"/>
        <end position="42"/>
    </location>
</feature>
<gene>
    <name evidence="7" type="ORF">BSPP4475_20425</name>
</gene>
<dbReference type="InterPro" id="IPR003607">
    <property type="entry name" value="HD/PDEase_dom"/>
</dbReference>
<dbReference type="KEGG" id="bayd:BSPP4475_20425"/>
<evidence type="ECO:0000256" key="4">
    <source>
        <dbReference type="SAM" id="Phobius"/>
    </source>
</evidence>
<evidence type="ECO:0000256" key="1">
    <source>
        <dbReference type="ARBA" id="ARBA00004236"/>
    </source>
</evidence>
<dbReference type="AlphaFoldDB" id="A0AA48MB70"/>
<dbReference type="EMBL" id="OY569118">
    <property type="protein sequence ID" value="CAJ1004643.1"/>
    <property type="molecule type" value="Genomic_DNA"/>
</dbReference>
<dbReference type="GO" id="GO:0005886">
    <property type="term" value="C:plasma membrane"/>
    <property type="evidence" value="ECO:0007669"/>
    <property type="project" value="UniProtKB-SubCell"/>
</dbReference>
<proteinExistence type="predicted"/>
<organism evidence="7 8">
    <name type="scientific">Brevibacillus aydinogluensis</name>
    <dbReference type="NCBI Taxonomy" id="927786"/>
    <lineage>
        <taxon>Bacteria</taxon>
        <taxon>Bacillati</taxon>
        <taxon>Bacillota</taxon>
        <taxon>Bacilli</taxon>
        <taxon>Bacillales</taxon>
        <taxon>Paenibacillaceae</taxon>
        <taxon>Brevibacillus</taxon>
    </lineage>
</organism>
<dbReference type="PROSITE" id="PS50885">
    <property type="entry name" value="HAMP"/>
    <property type="match status" value="1"/>
</dbReference>
<dbReference type="SUPFAM" id="SSF158472">
    <property type="entry name" value="HAMP domain-like"/>
    <property type="match status" value="1"/>
</dbReference>
<sequence>MPVHLGKEARGRPVFTKVRDRLFAALLCLCLIPILVVSFVNYDAARTVVYEQYATSIRERLRHTDEQFSLYAQLLLDSVQRLANEPAVRSTEGQLALLPRSAQTAAAEKLFRDFQRRNPSVRNVHLLAVDGGRLSLFTDEQWMDGNVRSLSWYRDTLEAWHIAPRLLLGAEAGADPSRLYAVQAVTNEQGRPFAVLVAEWKPDLLERWLKTDTERHDCTLLVFTSDGHPLIQVEPESSGARLLVESYADVREVHNAGLTEEVRYDSRLNGMVHLFRYVSPHTGNTYVELLPAEVIDRHLGRLELILLIVTLLVVLFAAMETRLVARWMDRPISTLVEATEALQKGDFSIRVPVDGMEEMARLGNKFNQMAEQLDTLIRREREYMQKGMDQIVRSFYLAVEMKDPYTAGHSERVTRYALLIYDYLDDAKKQTISRNDLRYAGLMHDIGKVAIPDRVLLKEGKLNDEEYELIKLHTTIGADIVERIESLAHVSPGVRHHHERWDGYGYPDGLKGEDIPLLGRILAVADTFDAMTSTRSYRKAMTAEEAYAEIVRCSGTQFDPEIVRAFCRAYQAIAASMISSDAGHEVQKAAAHVT</sequence>
<evidence type="ECO:0000313" key="8">
    <source>
        <dbReference type="Proteomes" id="UP001189619"/>
    </source>
</evidence>
<evidence type="ECO:0000256" key="3">
    <source>
        <dbReference type="ARBA" id="ARBA00023136"/>
    </source>
</evidence>
<dbReference type="PANTHER" id="PTHR43155:SF2">
    <property type="entry name" value="CYCLIC DI-GMP PHOSPHODIESTERASE PA4108"/>
    <property type="match status" value="1"/>
</dbReference>
<dbReference type="CDD" id="cd06225">
    <property type="entry name" value="HAMP"/>
    <property type="match status" value="1"/>
</dbReference>
<dbReference type="PANTHER" id="PTHR43155">
    <property type="entry name" value="CYCLIC DI-GMP PHOSPHODIESTERASE PA4108-RELATED"/>
    <property type="match status" value="1"/>
</dbReference>
<dbReference type="Proteomes" id="UP001189619">
    <property type="component" value="Chromosome"/>
</dbReference>
<feature type="transmembrane region" description="Helical" evidence="4">
    <location>
        <begin position="304"/>
        <end position="325"/>
    </location>
</feature>
<name>A0AA48MB70_9BACL</name>
<feature type="domain" description="HAMP" evidence="5">
    <location>
        <begin position="326"/>
        <end position="378"/>
    </location>
</feature>
<protein>
    <submittedName>
        <fullName evidence="7">C-di-GMP phosphodiesterase</fullName>
    </submittedName>
</protein>
<reference evidence="7" key="1">
    <citation type="submission" date="2023-07" db="EMBL/GenBank/DDBJ databases">
        <authorList>
            <person name="Ivanov I."/>
            <person name="Teneva D."/>
            <person name="Stoikov I."/>
        </authorList>
    </citation>
    <scope>NUCLEOTIDE SEQUENCE</scope>
    <source>
        <strain evidence="7">4475</strain>
    </source>
</reference>
<dbReference type="GO" id="GO:0007165">
    <property type="term" value="P:signal transduction"/>
    <property type="evidence" value="ECO:0007669"/>
    <property type="project" value="InterPro"/>
</dbReference>
<evidence type="ECO:0000313" key="7">
    <source>
        <dbReference type="EMBL" id="CAJ1004643.1"/>
    </source>
</evidence>
<keyword evidence="4" id="KW-0812">Transmembrane</keyword>
<dbReference type="SUPFAM" id="SSF109604">
    <property type="entry name" value="HD-domain/PDEase-like"/>
    <property type="match status" value="1"/>
</dbReference>
<dbReference type="Pfam" id="PF00672">
    <property type="entry name" value="HAMP"/>
    <property type="match status" value="1"/>
</dbReference>
<evidence type="ECO:0000259" key="6">
    <source>
        <dbReference type="PROSITE" id="PS51832"/>
    </source>
</evidence>
<dbReference type="InterPro" id="IPR037522">
    <property type="entry name" value="HD_GYP_dom"/>
</dbReference>
<dbReference type="PROSITE" id="PS51832">
    <property type="entry name" value="HD_GYP"/>
    <property type="match status" value="1"/>
</dbReference>
<accession>A0AA48MB70</accession>
<keyword evidence="4" id="KW-1133">Transmembrane helix</keyword>
<dbReference type="SMART" id="SM00304">
    <property type="entry name" value="HAMP"/>
    <property type="match status" value="1"/>
</dbReference>
<evidence type="ECO:0000256" key="2">
    <source>
        <dbReference type="ARBA" id="ARBA00022475"/>
    </source>
</evidence>
<keyword evidence="3 4" id="KW-0472">Membrane</keyword>
<dbReference type="CDD" id="cd00077">
    <property type="entry name" value="HDc"/>
    <property type="match status" value="1"/>
</dbReference>